<protein>
    <submittedName>
        <fullName evidence="6">ABC transporter ATP-binding protein</fullName>
    </submittedName>
</protein>
<evidence type="ECO:0000313" key="6">
    <source>
        <dbReference type="EMBL" id="RXJ61468.1"/>
    </source>
</evidence>
<dbReference type="PANTHER" id="PTHR42734:SF17">
    <property type="entry name" value="METAL TRANSPORT SYSTEM ATP-BINDING PROTEIN TM_0124-RELATED"/>
    <property type="match status" value="1"/>
</dbReference>
<comment type="similarity">
    <text evidence="1">Belongs to the ABC transporter superfamily.</text>
</comment>
<organism evidence="6 7">
    <name type="scientific">Halarcobacter anaerophilus</name>
    <dbReference type="NCBI Taxonomy" id="877500"/>
    <lineage>
        <taxon>Bacteria</taxon>
        <taxon>Pseudomonadati</taxon>
        <taxon>Campylobacterota</taxon>
        <taxon>Epsilonproteobacteria</taxon>
        <taxon>Campylobacterales</taxon>
        <taxon>Arcobacteraceae</taxon>
        <taxon>Halarcobacter</taxon>
    </lineage>
</organism>
<dbReference type="RefSeq" id="WP_129082908.1">
    <property type="nucleotide sequence ID" value="NZ_CP041070.1"/>
</dbReference>
<name>A0A4V1LPK0_9BACT</name>
<accession>A0A4V1LPK0</accession>
<dbReference type="Pfam" id="PF00005">
    <property type="entry name" value="ABC_tran"/>
    <property type="match status" value="1"/>
</dbReference>
<dbReference type="EMBL" id="PDKO01000015">
    <property type="protein sequence ID" value="RXJ61468.1"/>
    <property type="molecule type" value="Genomic_DNA"/>
</dbReference>
<keyword evidence="7" id="KW-1185">Reference proteome</keyword>
<dbReference type="Proteomes" id="UP000290191">
    <property type="component" value="Unassembled WGS sequence"/>
</dbReference>
<evidence type="ECO:0000256" key="3">
    <source>
        <dbReference type="ARBA" id="ARBA00022741"/>
    </source>
</evidence>
<dbReference type="InterPro" id="IPR027417">
    <property type="entry name" value="P-loop_NTPase"/>
</dbReference>
<feature type="domain" description="ABC transporter" evidence="5">
    <location>
        <begin position="6"/>
        <end position="248"/>
    </location>
</feature>
<sequence length="264" mass="30674">MNEKIIDFKNIYVSYEVKPVLENINIEIKQGEHWAILGQNGSGKSTFIKLISNDLYPNTKYKFQKKIFGKDRWSIFDLKKNLGIITNDLHNYFSEHGNFLTAYEVVLSGFYSSIGIFKHQDFTKEQHERALEVLEFLEISEIKDKKVQHMSTGQLRRCVIGRALVHKPKAFILDEPTVGLDIKAQSSFLNVIRKLSKYSSIILVTHHFEEVFPEIDNIALVYNKTIFKQGKKRDILNSENISTVFESKIELGCDNQRYYVKTIN</sequence>
<proteinExistence type="inferred from homology"/>
<dbReference type="InterPro" id="IPR003593">
    <property type="entry name" value="AAA+_ATPase"/>
</dbReference>
<dbReference type="AlphaFoldDB" id="A0A4V1LPK0"/>
<dbReference type="OrthoDB" id="5515229at2"/>
<gene>
    <name evidence="6" type="ORF">CRV06_13675</name>
</gene>
<dbReference type="Gene3D" id="3.40.50.300">
    <property type="entry name" value="P-loop containing nucleotide triphosphate hydrolases"/>
    <property type="match status" value="1"/>
</dbReference>
<evidence type="ECO:0000313" key="7">
    <source>
        <dbReference type="Proteomes" id="UP000290191"/>
    </source>
</evidence>
<evidence type="ECO:0000256" key="2">
    <source>
        <dbReference type="ARBA" id="ARBA00022448"/>
    </source>
</evidence>
<dbReference type="InterPro" id="IPR003439">
    <property type="entry name" value="ABC_transporter-like_ATP-bd"/>
</dbReference>
<keyword evidence="3" id="KW-0547">Nucleotide-binding</keyword>
<dbReference type="GO" id="GO:0016887">
    <property type="term" value="F:ATP hydrolysis activity"/>
    <property type="evidence" value="ECO:0007669"/>
    <property type="project" value="InterPro"/>
</dbReference>
<evidence type="ECO:0000259" key="5">
    <source>
        <dbReference type="PROSITE" id="PS50893"/>
    </source>
</evidence>
<dbReference type="SMART" id="SM00382">
    <property type="entry name" value="AAA"/>
    <property type="match status" value="1"/>
</dbReference>
<dbReference type="InterPro" id="IPR050153">
    <property type="entry name" value="Metal_Ion_Import_ABC"/>
</dbReference>
<dbReference type="PANTHER" id="PTHR42734">
    <property type="entry name" value="METAL TRANSPORT SYSTEM ATP-BINDING PROTEIN TM_0124-RELATED"/>
    <property type="match status" value="1"/>
</dbReference>
<keyword evidence="2" id="KW-0813">Transport</keyword>
<dbReference type="SUPFAM" id="SSF52540">
    <property type="entry name" value="P-loop containing nucleoside triphosphate hydrolases"/>
    <property type="match status" value="1"/>
</dbReference>
<dbReference type="STRING" id="877500.GCA_000935065_01163"/>
<evidence type="ECO:0000256" key="4">
    <source>
        <dbReference type="ARBA" id="ARBA00022840"/>
    </source>
</evidence>
<keyword evidence="4 6" id="KW-0067">ATP-binding</keyword>
<evidence type="ECO:0000256" key="1">
    <source>
        <dbReference type="ARBA" id="ARBA00005417"/>
    </source>
</evidence>
<comment type="caution">
    <text evidence="6">The sequence shown here is derived from an EMBL/GenBank/DDBJ whole genome shotgun (WGS) entry which is preliminary data.</text>
</comment>
<reference evidence="6 7" key="1">
    <citation type="submission" date="2017-10" db="EMBL/GenBank/DDBJ databases">
        <title>Genomics of the genus Arcobacter.</title>
        <authorList>
            <person name="Perez-Cataluna A."/>
            <person name="Figueras M.J."/>
        </authorList>
    </citation>
    <scope>NUCLEOTIDE SEQUENCE [LARGE SCALE GENOMIC DNA]</scope>
    <source>
        <strain evidence="6 7">DSM 24636</strain>
    </source>
</reference>
<dbReference type="GO" id="GO:0005524">
    <property type="term" value="F:ATP binding"/>
    <property type="evidence" value="ECO:0007669"/>
    <property type="project" value="UniProtKB-KW"/>
</dbReference>
<dbReference type="PROSITE" id="PS50893">
    <property type="entry name" value="ABC_TRANSPORTER_2"/>
    <property type="match status" value="1"/>
</dbReference>